<keyword evidence="2" id="KW-1185">Reference proteome</keyword>
<name>A0ABW3ATG2_9SPHI</name>
<evidence type="ECO:0000313" key="2">
    <source>
        <dbReference type="Proteomes" id="UP001597010"/>
    </source>
</evidence>
<dbReference type="Proteomes" id="UP001597010">
    <property type="component" value="Unassembled WGS sequence"/>
</dbReference>
<proteinExistence type="predicted"/>
<dbReference type="Gene3D" id="2.120.10.30">
    <property type="entry name" value="TolB, C-terminal domain"/>
    <property type="match status" value="1"/>
</dbReference>
<organism evidence="1 2">
    <name type="scientific">Mucilaginibacter litoreus</name>
    <dbReference type="NCBI Taxonomy" id="1048221"/>
    <lineage>
        <taxon>Bacteria</taxon>
        <taxon>Pseudomonadati</taxon>
        <taxon>Bacteroidota</taxon>
        <taxon>Sphingobacteriia</taxon>
        <taxon>Sphingobacteriales</taxon>
        <taxon>Sphingobacteriaceae</taxon>
        <taxon>Mucilaginibacter</taxon>
    </lineage>
</organism>
<accession>A0ABW3ATG2</accession>
<protein>
    <submittedName>
        <fullName evidence="1">SdiA-regulated family protein</fullName>
    </submittedName>
</protein>
<dbReference type="PROSITE" id="PS51257">
    <property type="entry name" value="PROKAR_LIPOPROTEIN"/>
    <property type="match status" value="1"/>
</dbReference>
<dbReference type="InterPro" id="IPR011042">
    <property type="entry name" value="6-blade_b-propeller_TolB-like"/>
</dbReference>
<gene>
    <name evidence="1" type="ORF">ACFQZX_10730</name>
</gene>
<dbReference type="SUPFAM" id="SSF101898">
    <property type="entry name" value="NHL repeat"/>
    <property type="match status" value="1"/>
</dbReference>
<sequence>MNKLTFITSVLLIALAGTSCGQRKYKSPAGYDLNNPIKYNMPPELLEISGIAFNNGNAGTIYAEQDEEGKLFYFRPGDKLPKYTKFGKRGDYEDVAILNNYAVLLRSDGSFYTFPISDIKARDAAHVKEFKKLLPAGEYEGLHAAGGKLYALCKICKGVDHNKQCKGYILNLSTDGELSQSSDFVIDVKKIAAITGSKKLKFHPSALAKNPLNGLWYILSSVNKLLVVTDGNWNVQQAYPINPNLFLQPEGLAFDSQGNLYISNEGNKATPGNVLLFEYKR</sequence>
<dbReference type="EMBL" id="JBHTHZ010000005">
    <property type="protein sequence ID" value="MFD0794094.1"/>
    <property type="molecule type" value="Genomic_DNA"/>
</dbReference>
<dbReference type="RefSeq" id="WP_377114878.1">
    <property type="nucleotide sequence ID" value="NZ_JBHTHZ010000005.1"/>
</dbReference>
<reference evidence="2" key="1">
    <citation type="journal article" date="2019" name="Int. J. Syst. Evol. Microbiol.">
        <title>The Global Catalogue of Microorganisms (GCM) 10K type strain sequencing project: providing services to taxonomists for standard genome sequencing and annotation.</title>
        <authorList>
            <consortium name="The Broad Institute Genomics Platform"/>
            <consortium name="The Broad Institute Genome Sequencing Center for Infectious Disease"/>
            <person name="Wu L."/>
            <person name="Ma J."/>
        </authorList>
    </citation>
    <scope>NUCLEOTIDE SEQUENCE [LARGE SCALE GENOMIC DNA]</scope>
    <source>
        <strain evidence="2">CCUG 61484</strain>
    </source>
</reference>
<comment type="caution">
    <text evidence="1">The sequence shown here is derived from an EMBL/GenBank/DDBJ whole genome shotgun (WGS) entry which is preliminary data.</text>
</comment>
<evidence type="ECO:0000313" key="1">
    <source>
        <dbReference type="EMBL" id="MFD0794094.1"/>
    </source>
</evidence>